<name>A0ABD3CAJ0_9LAMI</name>
<sequence>MVEEVRENESNWSSVKLDVLHERCLEYEPQFYRVYEEHDRGPTSSCIPTFLESQYGLEKMLPLIYVPRFYRVYEEHDRGPTRSSNSKFLESLHGLDSILRLTKRHIDAILDKSVGVGDQQANLWLWFEPYLYETII</sequence>
<evidence type="ECO:0000313" key="1">
    <source>
        <dbReference type="EMBL" id="KAL3626813.1"/>
    </source>
</evidence>
<dbReference type="Proteomes" id="UP001632038">
    <property type="component" value="Unassembled WGS sequence"/>
</dbReference>
<accession>A0ABD3CAJ0</accession>
<organism evidence="1 2">
    <name type="scientific">Castilleja foliolosa</name>
    <dbReference type="NCBI Taxonomy" id="1961234"/>
    <lineage>
        <taxon>Eukaryota</taxon>
        <taxon>Viridiplantae</taxon>
        <taxon>Streptophyta</taxon>
        <taxon>Embryophyta</taxon>
        <taxon>Tracheophyta</taxon>
        <taxon>Spermatophyta</taxon>
        <taxon>Magnoliopsida</taxon>
        <taxon>eudicotyledons</taxon>
        <taxon>Gunneridae</taxon>
        <taxon>Pentapetalae</taxon>
        <taxon>asterids</taxon>
        <taxon>lamiids</taxon>
        <taxon>Lamiales</taxon>
        <taxon>Orobanchaceae</taxon>
        <taxon>Pedicularideae</taxon>
        <taxon>Castillejinae</taxon>
        <taxon>Castilleja</taxon>
    </lineage>
</organism>
<protein>
    <recommendedName>
        <fullName evidence="3">Maturase K</fullName>
    </recommendedName>
</protein>
<reference evidence="2" key="1">
    <citation type="journal article" date="2024" name="IScience">
        <title>Strigolactones Initiate the Formation of Haustorium-like Structures in Castilleja.</title>
        <authorList>
            <person name="Buerger M."/>
            <person name="Peterson D."/>
            <person name="Chory J."/>
        </authorList>
    </citation>
    <scope>NUCLEOTIDE SEQUENCE [LARGE SCALE GENOMIC DNA]</scope>
</reference>
<dbReference type="EMBL" id="JAVIJP010000044">
    <property type="protein sequence ID" value="KAL3626813.1"/>
    <property type="molecule type" value="Genomic_DNA"/>
</dbReference>
<evidence type="ECO:0008006" key="3">
    <source>
        <dbReference type="Google" id="ProtNLM"/>
    </source>
</evidence>
<gene>
    <name evidence="1" type="ORF">CASFOL_029385</name>
</gene>
<comment type="caution">
    <text evidence="1">The sequence shown here is derived from an EMBL/GenBank/DDBJ whole genome shotgun (WGS) entry which is preliminary data.</text>
</comment>
<proteinExistence type="predicted"/>
<evidence type="ECO:0000313" key="2">
    <source>
        <dbReference type="Proteomes" id="UP001632038"/>
    </source>
</evidence>
<keyword evidence="2" id="KW-1185">Reference proteome</keyword>
<dbReference type="AlphaFoldDB" id="A0ABD3CAJ0"/>